<proteinExistence type="predicted"/>
<accession>A0ABX0ZDR8</accession>
<reference evidence="1 2" key="1">
    <citation type="submission" date="2020-03" db="EMBL/GenBank/DDBJ databases">
        <title>WGS of actinomycetes isolated from Thailand.</title>
        <authorList>
            <person name="Thawai C."/>
        </authorList>
    </citation>
    <scope>NUCLEOTIDE SEQUENCE [LARGE SCALE GENOMIC DNA]</scope>
    <source>
        <strain evidence="1 2">HSS6-12</strain>
    </source>
</reference>
<organism evidence="1 2">
    <name type="scientific">Micromonospora thermarum</name>
    <dbReference type="NCBI Taxonomy" id="2720024"/>
    <lineage>
        <taxon>Bacteria</taxon>
        <taxon>Bacillati</taxon>
        <taxon>Actinomycetota</taxon>
        <taxon>Actinomycetes</taxon>
        <taxon>Micromonosporales</taxon>
        <taxon>Micromonosporaceae</taxon>
        <taxon>Micromonospora</taxon>
    </lineage>
</organism>
<gene>
    <name evidence="1" type="ORF">HCJ94_25340</name>
</gene>
<keyword evidence="2" id="KW-1185">Reference proteome</keyword>
<dbReference type="Proteomes" id="UP000783871">
    <property type="component" value="Unassembled WGS sequence"/>
</dbReference>
<comment type="caution">
    <text evidence="1">The sequence shown here is derived from an EMBL/GenBank/DDBJ whole genome shotgun (WGS) entry which is preliminary data.</text>
</comment>
<sequence length="91" mass="10414">MTVRRVIPHEPMRPLWRCRGCGAEWPCQPARLSLLVEYRGNRPGLMVYLSQQMAEARDQLSQLNPSNPVDLTDRFLKFTERSGSAGESRPT</sequence>
<dbReference type="EMBL" id="JAATEO010000036">
    <property type="protein sequence ID" value="NJP35208.1"/>
    <property type="molecule type" value="Genomic_DNA"/>
</dbReference>
<evidence type="ECO:0000313" key="1">
    <source>
        <dbReference type="EMBL" id="NJP35208.1"/>
    </source>
</evidence>
<protein>
    <submittedName>
        <fullName evidence="1">Flavin reductase</fullName>
    </submittedName>
</protein>
<name>A0ABX0ZDR8_9ACTN</name>
<evidence type="ECO:0000313" key="2">
    <source>
        <dbReference type="Proteomes" id="UP000783871"/>
    </source>
</evidence>